<dbReference type="SMART" id="SM00355">
    <property type="entry name" value="ZnF_C2H2"/>
    <property type="match status" value="2"/>
</dbReference>
<evidence type="ECO:0000256" key="1">
    <source>
        <dbReference type="PROSITE-ProRule" id="PRU00042"/>
    </source>
</evidence>
<dbReference type="FunFam" id="3.30.160.60:FF:000038">
    <property type="entry name" value="Zinc finger protein 624"/>
    <property type="match status" value="1"/>
</dbReference>
<keyword evidence="1" id="KW-0863">Zinc-finger</keyword>
<dbReference type="Proteomes" id="UP000005408">
    <property type="component" value="Unassembled WGS sequence"/>
</dbReference>
<accession>A0A8W8LU00</accession>
<evidence type="ECO:0000256" key="2">
    <source>
        <dbReference type="SAM" id="MobiDB-lite"/>
    </source>
</evidence>
<dbReference type="PROSITE" id="PS50157">
    <property type="entry name" value="ZINC_FINGER_C2H2_2"/>
    <property type="match status" value="2"/>
</dbReference>
<dbReference type="PANTHER" id="PTHR31511">
    <property type="entry name" value="PROTEIN CBG23764"/>
    <property type="match status" value="1"/>
</dbReference>
<dbReference type="InterPro" id="IPR013087">
    <property type="entry name" value="Znf_C2H2_type"/>
</dbReference>
<feature type="compositionally biased region" description="Polar residues" evidence="2">
    <location>
        <begin position="66"/>
        <end position="90"/>
    </location>
</feature>
<dbReference type="InterPro" id="IPR036236">
    <property type="entry name" value="Znf_C2H2_sf"/>
</dbReference>
<feature type="domain" description="C2H2-type" evidence="3">
    <location>
        <begin position="6"/>
        <end position="34"/>
    </location>
</feature>
<dbReference type="PANTHER" id="PTHR31511:SF12">
    <property type="entry name" value="RHO TERMINATION FACTOR N-TERMINAL DOMAIN-CONTAINING PROTEIN"/>
    <property type="match status" value="1"/>
</dbReference>
<evidence type="ECO:0000313" key="4">
    <source>
        <dbReference type="EnsemblMetazoa" id="G29125.1:cds"/>
    </source>
</evidence>
<dbReference type="AlphaFoldDB" id="A0A8W8LU00"/>
<dbReference type="Pfam" id="PF00096">
    <property type="entry name" value="zf-C2H2"/>
    <property type="match status" value="2"/>
</dbReference>
<dbReference type="PROSITE" id="PS00028">
    <property type="entry name" value="ZINC_FINGER_C2H2_1"/>
    <property type="match status" value="2"/>
</dbReference>
<dbReference type="Gene3D" id="3.30.160.60">
    <property type="entry name" value="Classic Zinc Finger"/>
    <property type="match status" value="2"/>
</dbReference>
<dbReference type="EnsemblMetazoa" id="G29125.1">
    <property type="protein sequence ID" value="G29125.1:cds"/>
    <property type="gene ID" value="G29125"/>
</dbReference>
<protein>
    <recommendedName>
        <fullName evidence="3">C2H2-type domain-containing protein</fullName>
    </recommendedName>
</protein>
<evidence type="ECO:0000313" key="5">
    <source>
        <dbReference type="Proteomes" id="UP000005408"/>
    </source>
</evidence>
<keyword evidence="5" id="KW-1185">Reference proteome</keyword>
<feature type="region of interest" description="Disordered" evidence="2">
    <location>
        <begin position="66"/>
        <end position="107"/>
    </location>
</feature>
<feature type="domain" description="C2H2-type" evidence="3">
    <location>
        <begin position="34"/>
        <end position="57"/>
    </location>
</feature>
<sequence>MPAERFLCEDCGKRFTRISNLHRHQRTTHGSELSHCQTCGKRFNRRDSYLRHLRLHSRCLGPISQQETPPISYSLQDQDNKENVNPNHPIQQGGGDPSSDIKDDDSNDACISEEEAIEGNLKKISLEATDKSKFDPITFLKLKEENIRRILKEELAKRRRIKFYLTLQVRFTKTRGDQVETAEPFFHGRCHIVLKKEDIETTLRESIMKIVNSFLEYQREGSNWTLDKVLGVNIHIIQYDPIKGSSYLPLPSKLANKKAIINIQNSDQKCFMWSVIASLYPVAKDPQRVIKYV</sequence>
<name>A0A8W8LU00_MAGGI</name>
<dbReference type="GO" id="GO:0008270">
    <property type="term" value="F:zinc ion binding"/>
    <property type="evidence" value="ECO:0007669"/>
    <property type="project" value="UniProtKB-KW"/>
</dbReference>
<reference evidence="4" key="1">
    <citation type="submission" date="2022-08" db="UniProtKB">
        <authorList>
            <consortium name="EnsemblMetazoa"/>
        </authorList>
    </citation>
    <scope>IDENTIFICATION</scope>
    <source>
        <strain evidence="4">05x7-T-G4-1.051#20</strain>
    </source>
</reference>
<evidence type="ECO:0000259" key="3">
    <source>
        <dbReference type="PROSITE" id="PS50157"/>
    </source>
</evidence>
<dbReference type="SUPFAM" id="SSF57667">
    <property type="entry name" value="beta-beta-alpha zinc fingers"/>
    <property type="match status" value="1"/>
</dbReference>
<keyword evidence="1" id="KW-0479">Metal-binding</keyword>
<keyword evidence="1" id="KW-0862">Zinc</keyword>
<organism evidence="4 5">
    <name type="scientific">Magallana gigas</name>
    <name type="common">Pacific oyster</name>
    <name type="synonym">Crassostrea gigas</name>
    <dbReference type="NCBI Taxonomy" id="29159"/>
    <lineage>
        <taxon>Eukaryota</taxon>
        <taxon>Metazoa</taxon>
        <taxon>Spiralia</taxon>
        <taxon>Lophotrochozoa</taxon>
        <taxon>Mollusca</taxon>
        <taxon>Bivalvia</taxon>
        <taxon>Autobranchia</taxon>
        <taxon>Pteriomorphia</taxon>
        <taxon>Ostreida</taxon>
        <taxon>Ostreoidea</taxon>
        <taxon>Ostreidae</taxon>
        <taxon>Magallana</taxon>
    </lineage>
</organism>
<proteinExistence type="predicted"/>